<keyword evidence="5" id="KW-1185">Reference proteome</keyword>
<evidence type="ECO:0000259" key="3">
    <source>
        <dbReference type="Pfam" id="PF02709"/>
    </source>
</evidence>
<feature type="domain" description="Galactosyltransferase C-terminal" evidence="3">
    <location>
        <begin position="185"/>
        <end position="226"/>
    </location>
</feature>
<dbReference type="RefSeq" id="WP_145432514.1">
    <property type="nucleotide sequence ID" value="NZ_CP036339.1"/>
</dbReference>
<feature type="domain" description="Glycosyltransferase 2-like" evidence="2">
    <location>
        <begin position="4"/>
        <end position="111"/>
    </location>
</feature>
<dbReference type="Proteomes" id="UP000317909">
    <property type="component" value="Chromosome"/>
</dbReference>
<dbReference type="InterPro" id="IPR029044">
    <property type="entry name" value="Nucleotide-diphossugar_trans"/>
</dbReference>
<dbReference type="CDD" id="cd06420">
    <property type="entry name" value="GT2_Chondriotin_Pol_N"/>
    <property type="match status" value="1"/>
</dbReference>
<proteinExistence type="predicted"/>
<dbReference type="Pfam" id="PF00535">
    <property type="entry name" value="Glycos_transf_2"/>
    <property type="match status" value="1"/>
</dbReference>
<evidence type="ECO:0000313" key="5">
    <source>
        <dbReference type="Proteomes" id="UP000317909"/>
    </source>
</evidence>
<accession>A0A517TXA7</accession>
<evidence type="ECO:0000256" key="1">
    <source>
        <dbReference type="ARBA" id="ARBA00022679"/>
    </source>
</evidence>
<keyword evidence="1 4" id="KW-0808">Transferase</keyword>
<dbReference type="InterPro" id="IPR050834">
    <property type="entry name" value="Glycosyltransf_2"/>
</dbReference>
<protein>
    <submittedName>
        <fullName evidence="4">Putative glycosyl transferase</fullName>
    </submittedName>
</protein>
<dbReference type="KEGG" id="llh:I41_21990"/>
<dbReference type="PANTHER" id="PTHR43685:SF3">
    <property type="entry name" value="SLR2126 PROTEIN"/>
    <property type="match status" value="1"/>
</dbReference>
<organism evidence="4 5">
    <name type="scientific">Lacipirellula limnantheis</name>
    <dbReference type="NCBI Taxonomy" id="2528024"/>
    <lineage>
        <taxon>Bacteria</taxon>
        <taxon>Pseudomonadati</taxon>
        <taxon>Planctomycetota</taxon>
        <taxon>Planctomycetia</taxon>
        <taxon>Pirellulales</taxon>
        <taxon>Lacipirellulaceae</taxon>
        <taxon>Lacipirellula</taxon>
    </lineage>
</organism>
<evidence type="ECO:0000313" key="4">
    <source>
        <dbReference type="EMBL" id="QDT73010.1"/>
    </source>
</evidence>
<dbReference type="InterPro" id="IPR001173">
    <property type="entry name" value="Glyco_trans_2-like"/>
</dbReference>
<dbReference type="Pfam" id="PF02709">
    <property type="entry name" value="Glyco_transf_7C"/>
    <property type="match status" value="1"/>
</dbReference>
<dbReference type="InterPro" id="IPR027791">
    <property type="entry name" value="Galactosyl_T_C"/>
</dbReference>
<dbReference type="AlphaFoldDB" id="A0A517TXA7"/>
<dbReference type="Gene3D" id="3.90.550.10">
    <property type="entry name" value="Spore Coat Polysaccharide Biosynthesis Protein SpsA, Chain A"/>
    <property type="match status" value="1"/>
</dbReference>
<gene>
    <name evidence="4" type="ORF">I41_21990</name>
</gene>
<dbReference type="SUPFAM" id="SSF53448">
    <property type="entry name" value="Nucleotide-diphospho-sugar transferases"/>
    <property type="match status" value="1"/>
</dbReference>
<evidence type="ECO:0000259" key="2">
    <source>
        <dbReference type="Pfam" id="PF00535"/>
    </source>
</evidence>
<dbReference type="PANTHER" id="PTHR43685">
    <property type="entry name" value="GLYCOSYLTRANSFERASE"/>
    <property type="match status" value="1"/>
</dbReference>
<dbReference type="GO" id="GO:0016740">
    <property type="term" value="F:transferase activity"/>
    <property type="evidence" value="ECO:0007669"/>
    <property type="project" value="UniProtKB-KW"/>
</dbReference>
<dbReference type="OrthoDB" id="9784574at2"/>
<name>A0A517TXA7_9BACT</name>
<dbReference type="EMBL" id="CP036339">
    <property type="protein sequence ID" value="QDT73010.1"/>
    <property type="molecule type" value="Genomic_DNA"/>
</dbReference>
<sequence>MRISVVLATYNSPQWLEKVLWGYAVQTRRADEIVIADDGSTRETLLTIERLRRAFRLPLKHAWHEDNGFRKCEILNKAILAATGDYLVFSDGDCIPRRDFLAVHAAYAARKRFLSGGLVRLPLPLSEQLDVNDVFSGRAFAASWLLRHGLRPDKKCFMIATPKALGGAMDRLTTTRATWNGHNASGWRDDLIRVNGFDERMGYGGEDRELGERLVNLGVQPMQIRHRAVCIHLEHGRGYVDADVIRWNIAHRAKVRQQRATWTEFGIRKEAAAATQRDRLPFAPAISLSERRAA</sequence>
<reference evidence="4 5" key="1">
    <citation type="submission" date="2019-02" db="EMBL/GenBank/DDBJ databases">
        <title>Deep-cultivation of Planctomycetes and their phenomic and genomic characterization uncovers novel biology.</title>
        <authorList>
            <person name="Wiegand S."/>
            <person name="Jogler M."/>
            <person name="Boedeker C."/>
            <person name="Pinto D."/>
            <person name="Vollmers J."/>
            <person name="Rivas-Marin E."/>
            <person name="Kohn T."/>
            <person name="Peeters S.H."/>
            <person name="Heuer A."/>
            <person name="Rast P."/>
            <person name="Oberbeckmann S."/>
            <person name="Bunk B."/>
            <person name="Jeske O."/>
            <person name="Meyerdierks A."/>
            <person name="Storesund J.E."/>
            <person name="Kallscheuer N."/>
            <person name="Luecker S."/>
            <person name="Lage O.M."/>
            <person name="Pohl T."/>
            <person name="Merkel B.J."/>
            <person name="Hornburger P."/>
            <person name="Mueller R.-W."/>
            <person name="Bruemmer F."/>
            <person name="Labrenz M."/>
            <person name="Spormann A.M."/>
            <person name="Op den Camp H."/>
            <person name="Overmann J."/>
            <person name="Amann R."/>
            <person name="Jetten M.S.M."/>
            <person name="Mascher T."/>
            <person name="Medema M.H."/>
            <person name="Devos D.P."/>
            <person name="Kaster A.-K."/>
            <person name="Ovreas L."/>
            <person name="Rohde M."/>
            <person name="Galperin M.Y."/>
            <person name="Jogler C."/>
        </authorList>
    </citation>
    <scope>NUCLEOTIDE SEQUENCE [LARGE SCALE GENOMIC DNA]</scope>
    <source>
        <strain evidence="4 5">I41</strain>
    </source>
</reference>